<dbReference type="EMBL" id="JAENHL010000006">
    <property type="protein sequence ID" value="MBK1865675.1"/>
    <property type="molecule type" value="Genomic_DNA"/>
</dbReference>
<comment type="caution">
    <text evidence="1">The sequence shown here is derived from an EMBL/GenBank/DDBJ whole genome shotgun (WGS) entry which is preliminary data.</text>
</comment>
<sequence length="157" mass="16881">MPKNEPKSDALKSFVASEAATSDAPPTEADLRLLLAMIDDEDRSNRDWAAFLLSISVLDTPEVREALLRAAADDDPYVSGEAISGLAKRSPELALPLVQRALTADWASLQIFEAARLLAHPSLVDDLRCFLGPSENPHVDEIASEALEACETGVSPN</sequence>
<dbReference type="Proteomes" id="UP000616151">
    <property type="component" value="Unassembled WGS sequence"/>
</dbReference>
<evidence type="ECO:0000313" key="2">
    <source>
        <dbReference type="Proteomes" id="UP000616151"/>
    </source>
</evidence>
<keyword evidence="2" id="KW-1185">Reference proteome</keyword>
<gene>
    <name evidence="1" type="ORF">JHL16_04875</name>
</gene>
<protein>
    <submittedName>
        <fullName evidence="1">HEAT repeat domain-containing protein</fullName>
    </submittedName>
</protein>
<accession>A0ACC5QZ59</accession>
<name>A0ACC5QZ59_9HYPH</name>
<organism evidence="1 2">
    <name type="scientific">Taklimakanibacter albus</name>
    <dbReference type="NCBI Taxonomy" id="2800327"/>
    <lineage>
        <taxon>Bacteria</taxon>
        <taxon>Pseudomonadati</taxon>
        <taxon>Pseudomonadota</taxon>
        <taxon>Alphaproteobacteria</taxon>
        <taxon>Hyphomicrobiales</taxon>
        <taxon>Aestuariivirgaceae</taxon>
        <taxon>Taklimakanibacter</taxon>
    </lineage>
</organism>
<proteinExistence type="predicted"/>
<evidence type="ECO:0000313" key="1">
    <source>
        <dbReference type="EMBL" id="MBK1865675.1"/>
    </source>
</evidence>
<reference evidence="1" key="1">
    <citation type="submission" date="2021-01" db="EMBL/GenBank/DDBJ databases">
        <authorList>
            <person name="Sun Q."/>
        </authorList>
    </citation>
    <scope>NUCLEOTIDE SEQUENCE</scope>
    <source>
        <strain evidence="1">YIM B02566</strain>
    </source>
</reference>